<dbReference type="Gene3D" id="1.20.1260.120">
    <property type="entry name" value="Protein of unknown function DUF2935"/>
    <property type="match status" value="1"/>
</dbReference>
<proteinExistence type="predicted"/>
<dbReference type="EMBL" id="FQXV01000020">
    <property type="protein sequence ID" value="SHI23295.1"/>
    <property type="molecule type" value="Genomic_DNA"/>
</dbReference>
<sequence>MLSSAEYIQLSLESNLFWVRIMKEHAIFIESAMPPPLNHIARQAEHFKQQFAVLLSETIRHANGLVSSGALQSGQYYTNFTEAAEQAVQNSTGIGTDGYLTQMEYNIEPLTTYSITPETEDAVNQLNGYILNMVNAFAAFKADLLDNQSACRIFTLLYTADISHILHEAQRYIQLLTGLQNKDENFNQNYAEFWNQNMAEHAKSMRGLFDPSETAFINEADRYGRVFDALAQVPTISALPDTKDISAFKATATQGMLSCKVKAIMSPLYTDHNLREANHYIHLMQP</sequence>
<gene>
    <name evidence="1" type="ORF">SAMN02745823_03697</name>
</gene>
<dbReference type="InterPro" id="IPR021328">
    <property type="entry name" value="CotB-like"/>
</dbReference>
<name>A0A1M5ZGA0_9FIRM</name>
<evidence type="ECO:0008006" key="3">
    <source>
        <dbReference type="Google" id="ProtNLM"/>
    </source>
</evidence>
<dbReference type="RefSeq" id="WP_073082821.1">
    <property type="nucleotide sequence ID" value="NZ_FQXV01000020.1"/>
</dbReference>
<evidence type="ECO:0000313" key="1">
    <source>
        <dbReference type="EMBL" id="SHI23295.1"/>
    </source>
</evidence>
<dbReference type="AlphaFoldDB" id="A0A1M5ZGA0"/>
<organism evidence="1 2">
    <name type="scientific">Sporobacter termitidis DSM 10068</name>
    <dbReference type="NCBI Taxonomy" id="1123282"/>
    <lineage>
        <taxon>Bacteria</taxon>
        <taxon>Bacillati</taxon>
        <taxon>Bacillota</taxon>
        <taxon>Clostridia</taxon>
        <taxon>Eubacteriales</taxon>
        <taxon>Oscillospiraceae</taxon>
        <taxon>Sporobacter</taxon>
    </lineage>
</organism>
<dbReference type="SUPFAM" id="SSF158430">
    <property type="entry name" value="Bacillus cereus metalloprotein-like"/>
    <property type="match status" value="2"/>
</dbReference>
<reference evidence="1 2" key="1">
    <citation type="submission" date="2016-11" db="EMBL/GenBank/DDBJ databases">
        <authorList>
            <person name="Jaros S."/>
            <person name="Januszkiewicz K."/>
            <person name="Wedrychowicz H."/>
        </authorList>
    </citation>
    <scope>NUCLEOTIDE SEQUENCE [LARGE SCALE GENOMIC DNA]</scope>
    <source>
        <strain evidence="1 2">DSM 10068</strain>
    </source>
</reference>
<accession>A0A1M5ZGA0</accession>
<evidence type="ECO:0000313" key="2">
    <source>
        <dbReference type="Proteomes" id="UP000183995"/>
    </source>
</evidence>
<dbReference type="OrthoDB" id="1633927at2"/>
<keyword evidence="2" id="KW-1185">Reference proteome</keyword>
<dbReference type="Pfam" id="PF11155">
    <property type="entry name" value="DUF2935"/>
    <property type="match status" value="3"/>
</dbReference>
<dbReference type="Proteomes" id="UP000183995">
    <property type="component" value="Unassembled WGS sequence"/>
</dbReference>
<protein>
    <recommendedName>
        <fullName evidence="3">DUF2935 domain-containing protein</fullName>
    </recommendedName>
</protein>
<dbReference type="STRING" id="1123282.SAMN02745823_03697"/>